<feature type="compositionally biased region" description="Low complexity" evidence="1">
    <location>
        <begin position="33"/>
        <end position="51"/>
    </location>
</feature>
<feature type="compositionally biased region" description="Pro residues" evidence="1">
    <location>
        <begin position="52"/>
        <end position="64"/>
    </location>
</feature>
<keyword evidence="3" id="KW-1185">Reference proteome</keyword>
<gene>
    <name evidence="2" type="ORF">ETAA1_46900</name>
</gene>
<protein>
    <submittedName>
        <fullName evidence="2">Uncharacterized protein</fullName>
    </submittedName>
</protein>
<feature type="region of interest" description="Disordered" evidence="1">
    <location>
        <begin position="1"/>
        <end position="134"/>
    </location>
</feature>
<proteinExistence type="predicted"/>
<dbReference type="AlphaFoldDB" id="A0A517XYW8"/>
<dbReference type="Proteomes" id="UP000319576">
    <property type="component" value="Chromosome"/>
</dbReference>
<sequence length="134" mass="14356">MALSRLAKKLRELEPDQSADGSSSKKNKKNKKAPTGQGPAPTPAAPVAVAPAAPPEPVAPPEPPKPGKRQQEKVKRPKFVYVPDKTERKPLPEKKTVQAPPVTRLAARLMTQNLALPPDDEPARGPTLPGFGRL</sequence>
<reference evidence="2 3" key="1">
    <citation type="submission" date="2019-02" db="EMBL/GenBank/DDBJ databases">
        <title>Deep-cultivation of Planctomycetes and their phenomic and genomic characterization uncovers novel biology.</title>
        <authorList>
            <person name="Wiegand S."/>
            <person name="Jogler M."/>
            <person name="Boedeker C."/>
            <person name="Pinto D."/>
            <person name="Vollmers J."/>
            <person name="Rivas-Marin E."/>
            <person name="Kohn T."/>
            <person name="Peeters S.H."/>
            <person name="Heuer A."/>
            <person name="Rast P."/>
            <person name="Oberbeckmann S."/>
            <person name="Bunk B."/>
            <person name="Jeske O."/>
            <person name="Meyerdierks A."/>
            <person name="Storesund J.E."/>
            <person name="Kallscheuer N."/>
            <person name="Luecker S."/>
            <person name="Lage O.M."/>
            <person name="Pohl T."/>
            <person name="Merkel B.J."/>
            <person name="Hornburger P."/>
            <person name="Mueller R.-W."/>
            <person name="Bruemmer F."/>
            <person name="Labrenz M."/>
            <person name="Spormann A.M."/>
            <person name="Op den Camp H."/>
            <person name="Overmann J."/>
            <person name="Amann R."/>
            <person name="Jetten M.S.M."/>
            <person name="Mascher T."/>
            <person name="Medema M.H."/>
            <person name="Devos D.P."/>
            <person name="Kaster A.-K."/>
            <person name="Ovreas L."/>
            <person name="Rohde M."/>
            <person name="Galperin M.Y."/>
            <person name="Jogler C."/>
        </authorList>
    </citation>
    <scope>NUCLEOTIDE SEQUENCE [LARGE SCALE GENOMIC DNA]</scope>
    <source>
        <strain evidence="2 3">ETA_A1</strain>
    </source>
</reference>
<evidence type="ECO:0000313" key="2">
    <source>
        <dbReference type="EMBL" id="QDU22705.1"/>
    </source>
</evidence>
<dbReference type="RefSeq" id="WP_202920349.1">
    <property type="nucleotide sequence ID" value="NZ_CP036273.1"/>
</dbReference>
<feature type="compositionally biased region" description="Basic and acidic residues" evidence="1">
    <location>
        <begin position="84"/>
        <end position="96"/>
    </location>
</feature>
<accession>A0A517XYW8</accession>
<evidence type="ECO:0000256" key="1">
    <source>
        <dbReference type="SAM" id="MobiDB-lite"/>
    </source>
</evidence>
<dbReference type="EMBL" id="CP036273">
    <property type="protein sequence ID" value="QDU22705.1"/>
    <property type="molecule type" value="Genomic_DNA"/>
</dbReference>
<dbReference type="KEGG" id="uli:ETAA1_46900"/>
<evidence type="ECO:0000313" key="3">
    <source>
        <dbReference type="Proteomes" id="UP000319576"/>
    </source>
</evidence>
<name>A0A517XYW8_9BACT</name>
<organism evidence="2 3">
    <name type="scientific">Urbifossiella limnaea</name>
    <dbReference type="NCBI Taxonomy" id="2528023"/>
    <lineage>
        <taxon>Bacteria</taxon>
        <taxon>Pseudomonadati</taxon>
        <taxon>Planctomycetota</taxon>
        <taxon>Planctomycetia</taxon>
        <taxon>Gemmatales</taxon>
        <taxon>Gemmataceae</taxon>
        <taxon>Urbifossiella</taxon>
    </lineage>
</organism>